<evidence type="ECO:0000256" key="4">
    <source>
        <dbReference type="ARBA" id="ARBA00005259"/>
    </source>
</evidence>
<evidence type="ECO:0000256" key="8">
    <source>
        <dbReference type="ARBA" id="ARBA00022833"/>
    </source>
</evidence>
<dbReference type="EC" id="1.1.1.193" evidence="12"/>
<evidence type="ECO:0000256" key="1">
    <source>
        <dbReference type="ARBA" id="ARBA00002151"/>
    </source>
</evidence>
<keyword evidence="9 12" id="KW-0521">NADP</keyword>
<evidence type="ECO:0000256" key="5">
    <source>
        <dbReference type="ARBA" id="ARBA00007417"/>
    </source>
</evidence>
<evidence type="ECO:0000313" key="17">
    <source>
        <dbReference type="EMBL" id="PQJ14858.1"/>
    </source>
</evidence>
<comment type="similarity">
    <text evidence="5 12">In the C-terminal section; belongs to the HTP reductase family.</text>
</comment>
<dbReference type="GO" id="GO:0008270">
    <property type="term" value="F:zinc ion binding"/>
    <property type="evidence" value="ECO:0007669"/>
    <property type="project" value="InterPro"/>
</dbReference>
<proteinExistence type="inferred from homology"/>
<dbReference type="NCBIfam" id="TIGR00326">
    <property type="entry name" value="eubact_ribD"/>
    <property type="match status" value="1"/>
</dbReference>
<dbReference type="InterPro" id="IPR016192">
    <property type="entry name" value="APOBEC/CMP_deaminase_Zn-bd"/>
</dbReference>
<dbReference type="EMBL" id="MQVX01000001">
    <property type="protein sequence ID" value="PQJ14858.1"/>
    <property type="molecule type" value="Genomic_DNA"/>
</dbReference>
<dbReference type="CDD" id="cd01284">
    <property type="entry name" value="Riboflavin_deaminase-reductase"/>
    <property type="match status" value="1"/>
</dbReference>
<feature type="binding site" evidence="15">
    <location>
        <position position="80"/>
    </location>
    <ligand>
        <name>Zn(2+)</name>
        <dbReference type="ChEBI" id="CHEBI:29105"/>
        <note>catalytic</note>
    </ligand>
</feature>
<name>A0A2S7T5I5_9FLAO</name>
<feature type="binding site" evidence="15">
    <location>
        <position position="44"/>
    </location>
    <ligand>
        <name>Zn(2+)</name>
        <dbReference type="ChEBI" id="CHEBI:29105"/>
        <note>catalytic</note>
    </ligand>
</feature>
<comment type="catalytic activity">
    <reaction evidence="12">
        <text>2,5-diamino-6-hydroxy-4-(5-phosphoribosylamino)-pyrimidine + H2O + H(+) = 5-amino-6-(5-phospho-D-ribosylamino)uracil + NH4(+)</text>
        <dbReference type="Rhea" id="RHEA:21868"/>
        <dbReference type="ChEBI" id="CHEBI:15377"/>
        <dbReference type="ChEBI" id="CHEBI:15378"/>
        <dbReference type="ChEBI" id="CHEBI:28938"/>
        <dbReference type="ChEBI" id="CHEBI:58453"/>
        <dbReference type="ChEBI" id="CHEBI:58614"/>
        <dbReference type="EC" id="3.5.4.26"/>
    </reaction>
</comment>
<organism evidence="17 18">
    <name type="scientific">Aureicoccus marinus</name>
    <dbReference type="NCBI Taxonomy" id="754435"/>
    <lineage>
        <taxon>Bacteria</taxon>
        <taxon>Pseudomonadati</taxon>
        <taxon>Bacteroidota</taxon>
        <taxon>Flavobacteriia</taxon>
        <taxon>Flavobacteriales</taxon>
        <taxon>Flavobacteriaceae</taxon>
        <taxon>Aureicoccus</taxon>
    </lineage>
</organism>
<dbReference type="Pfam" id="PF00383">
    <property type="entry name" value="dCMP_cyt_deam_1"/>
    <property type="match status" value="1"/>
</dbReference>
<dbReference type="PROSITE" id="PS51747">
    <property type="entry name" value="CYT_DCMP_DEAMINASES_2"/>
    <property type="match status" value="1"/>
</dbReference>
<dbReference type="InterPro" id="IPR016193">
    <property type="entry name" value="Cytidine_deaminase-like"/>
</dbReference>
<feature type="binding site" evidence="14">
    <location>
        <position position="185"/>
    </location>
    <ligand>
        <name>substrate</name>
    </ligand>
</feature>
<evidence type="ECO:0000313" key="18">
    <source>
        <dbReference type="Proteomes" id="UP000239366"/>
    </source>
</evidence>
<feature type="binding site" evidence="14">
    <location>
        <position position="197"/>
    </location>
    <ligand>
        <name>NADP(+)</name>
        <dbReference type="ChEBI" id="CHEBI:58349"/>
    </ligand>
</feature>
<keyword evidence="8 12" id="KW-0862">Zinc</keyword>
<evidence type="ECO:0000256" key="15">
    <source>
        <dbReference type="PIRSR" id="PIRSR006769-3"/>
    </source>
</evidence>
<dbReference type="GO" id="GO:0009231">
    <property type="term" value="P:riboflavin biosynthetic process"/>
    <property type="evidence" value="ECO:0007669"/>
    <property type="project" value="UniProtKB-UniPathway"/>
</dbReference>
<dbReference type="SUPFAM" id="SSF53927">
    <property type="entry name" value="Cytidine deaminase-like"/>
    <property type="match status" value="1"/>
</dbReference>
<comment type="function">
    <text evidence="1 12">Converts 2,5-diamino-6-(ribosylamino)-4(3h)-pyrimidinone 5'-phosphate into 5-amino-6-(ribosylamino)-2,4(1h,3h)-pyrimidinedione 5'-phosphate.</text>
</comment>
<evidence type="ECO:0000256" key="6">
    <source>
        <dbReference type="ARBA" id="ARBA00022619"/>
    </source>
</evidence>
<feature type="binding site" evidence="14">
    <location>
        <position position="208"/>
    </location>
    <ligand>
        <name>substrate</name>
    </ligand>
</feature>
<comment type="similarity">
    <text evidence="4 12">In the N-terminal section; belongs to the cytidine and deoxycytidylate deaminase family.</text>
</comment>
<evidence type="ECO:0000256" key="10">
    <source>
        <dbReference type="ARBA" id="ARBA00023002"/>
    </source>
</evidence>
<keyword evidence="12" id="KW-0378">Hydrolase</keyword>
<evidence type="ECO:0000256" key="13">
    <source>
        <dbReference type="PIRSR" id="PIRSR006769-1"/>
    </source>
</evidence>
<keyword evidence="6 12" id="KW-0686">Riboflavin biosynthesis</keyword>
<evidence type="ECO:0000256" key="11">
    <source>
        <dbReference type="ARBA" id="ARBA00023268"/>
    </source>
</evidence>
<keyword evidence="10 12" id="KW-0560">Oxidoreductase</keyword>
<accession>A0A2S7T5I5</accession>
<feature type="binding site" evidence="14">
    <location>
        <position position="286"/>
    </location>
    <ligand>
        <name>substrate</name>
    </ligand>
</feature>
<dbReference type="InterPro" id="IPR002734">
    <property type="entry name" value="RibDG_C"/>
</dbReference>
<dbReference type="InterPro" id="IPR002125">
    <property type="entry name" value="CMP_dCMP_dom"/>
</dbReference>
<dbReference type="InterPro" id="IPR050765">
    <property type="entry name" value="Riboflavin_Biosynth_HTPR"/>
</dbReference>
<keyword evidence="7 12" id="KW-0479">Metal-binding</keyword>
<dbReference type="UniPathway" id="UPA00275">
    <property type="reaction ID" value="UER00401"/>
</dbReference>
<dbReference type="Gene3D" id="3.40.140.10">
    <property type="entry name" value="Cytidine Deaminase, domain 2"/>
    <property type="match status" value="1"/>
</dbReference>
<evidence type="ECO:0000256" key="2">
    <source>
        <dbReference type="ARBA" id="ARBA00004882"/>
    </source>
</evidence>
<feature type="binding site" evidence="14">
    <location>
        <position position="205"/>
    </location>
    <ligand>
        <name>substrate</name>
    </ligand>
</feature>
<comment type="pathway">
    <text evidence="2 12">Cofactor biosynthesis; riboflavin biosynthesis; 5-amino-6-(D-ribitylamino)uracil from GTP: step 2/4.</text>
</comment>
<dbReference type="InterPro" id="IPR004794">
    <property type="entry name" value="Eubact_RibD"/>
</dbReference>
<dbReference type="Proteomes" id="UP000239366">
    <property type="component" value="Unassembled WGS sequence"/>
</dbReference>
<comment type="caution">
    <text evidence="17">The sequence shown here is derived from an EMBL/GenBank/DDBJ whole genome shotgun (WGS) entry which is preliminary data.</text>
</comment>
<feature type="binding site" evidence="15">
    <location>
        <position position="71"/>
    </location>
    <ligand>
        <name>Zn(2+)</name>
        <dbReference type="ChEBI" id="CHEBI:29105"/>
        <note>catalytic</note>
    </ligand>
</feature>
<keyword evidence="11" id="KW-0511">Multifunctional enzyme</keyword>
<feature type="domain" description="CMP/dCMP-type deaminase" evidence="16">
    <location>
        <begin position="1"/>
        <end position="119"/>
    </location>
</feature>
<feature type="active site" description="Proton donor" evidence="13">
    <location>
        <position position="46"/>
    </location>
</feature>
<reference evidence="18" key="1">
    <citation type="submission" date="2016-11" db="EMBL/GenBank/DDBJ databases">
        <title>Trade-off between light-utilization and light-protection in marine flavobacteria.</title>
        <authorList>
            <person name="Kumagai Y."/>
            <person name="Yoshizawa S."/>
            <person name="Kogure K."/>
        </authorList>
    </citation>
    <scope>NUCLEOTIDE SEQUENCE [LARGE SCALE GENOMIC DNA]</scope>
    <source>
        <strain evidence="18">SG-18</strain>
    </source>
</reference>
<keyword evidence="18" id="KW-1185">Reference proteome</keyword>
<dbReference type="Gene3D" id="3.40.430.10">
    <property type="entry name" value="Dihydrofolate Reductase, subunit A"/>
    <property type="match status" value="1"/>
</dbReference>
<dbReference type="GO" id="GO:0008835">
    <property type="term" value="F:diaminohydroxyphosphoribosylaminopyrimidine deaminase activity"/>
    <property type="evidence" value="ECO:0007669"/>
    <property type="project" value="UniProtKB-EC"/>
</dbReference>
<evidence type="ECO:0000256" key="14">
    <source>
        <dbReference type="PIRSR" id="PIRSR006769-2"/>
    </source>
</evidence>
<protein>
    <recommendedName>
        <fullName evidence="12">Riboflavin biosynthesis protein RibD</fullName>
    </recommendedName>
    <domain>
        <recommendedName>
            <fullName evidence="12">Diaminohydroxyphosphoribosylaminopyrimidine deaminase</fullName>
            <shortName evidence="12">DRAP deaminase</shortName>
            <ecNumber evidence="12">3.5.4.26</ecNumber>
        </recommendedName>
        <alternativeName>
            <fullName evidence="12">Riboflavin-specific deaminase</fullName>
        </alternativeName>
    </domain>
    <domain>
        <recommendedName>
            <fullName evidence="12">5-amino-6-(5-phosphoribosylamino)uracil reductase</fullName>
            <ecNumber evidence="12">1.1.1.193</ecNumber>
        </recommendedName>
        <alternativeName>
            <fullName evidence="12">HTP reductase</fullName>
        </alternativeName>
    </domain>
</protein>
<evidence type="ECO:0000256" key="3">
    <source>
        <dbReference type="ARBA" id="ARBA00004910"/>
    </source>
</evidence>
<dbReference type="PROSITE" id="PS00903">
    <property type="entry name" value="CYT_DCMP_DEAMINASES_1"/>
    <property type="match status" value="1"/>
</dbReference>
<dbReference type="GO" id="GO:0008703">
    <property type="term" value="F:5-amino-6-(5-phosphoribosylamino)uracil reductase activity"/>
    <property type="evidence" value="ECO:0007669"/>
    <property type="project" value="UniProtKB-EC"/>
</dbReference>
<gene>
    <name evidence="17" type="ORF">BST99_03100</name>
</gene>
<dbReference type="EC" id="3.5.4.26" evidence="12"/>
<dbReference type="SUPFAM" id="SSF53597">
    <property type="entry name" value="Dihydrofolate reductase-like"/>
    <property type="match status" value="1"/>
</dbReference>
<evidence type="ECO:0000256" key="7">
    <source>
        <dbReference type="ARBA" id="ARBA00022723"/>
    </source>
</evidence>
<dbReference type="PANTHER" id="PTHR38011:SF7">
    <property type="entry name" value="2,5-DIAMINO-6-RIBOSYLAMINO-4(3H)-PYRIMIDINONE 5'-PHOSPHATE REDUCTASE"/>
    <property type="match status" value="1"/>
</dbReference>
<evidence type="ECO:0000259" key="16">
    <source>
        <dbReference type="PROSITE" id="PS51747"/>
    </source>
</evidence>
<sequence length="349" mass="38587">MKRCIQLGRMGFPAASPNPAVGCIIECDGQVIGEGYTQAFGGPHAEVMALSSVKNQDVLSKATIYVSLEPCSHYGKTPPCVNRILESGIPRVVVGILDPNPQVAGQGIHRLLEAGRQVHVGVLEEEIRSELRFFLTAQEQKRPYTVLKWAQSADGFIAPLASTRTEKTPVWLTNRAARQRVHQYRTEIQSILIGWKTAEEDQAQLTARDWAGPSPRRILIDPQGKTSPHSPIFDQSAPTTLFVNQGMTYAALAPIEVEQIRGSVNELPKQVAGYLHRKQCNSLLVEGGAFTLSTYLHSGQWDEIRLFRSPVELGDGVAAPQFKADFIRQEAIGNNQLEFYKNTQNSFLI</sequence>
<dbReference type="PIRSF" id="PIRSF006769">
    <property type="entry name" value="RibD"/>
    <property type="match status" value="1"/>
</dbReference>
<comment type="catalytic activity">
    <reaction evidence="12">
        <text>5-amino-6-(5-phospho-D-ribitylamino)uracil + NADP(+) = 5-amino-6-(5-phospho-D-ribosylamino)uracil + NADPH + H(+)</text>
        <dbReference type="Rhea" id="RHEA:17845"/>
        <dbReference type="ChEBI" id="CHEBI:15378"/>
        <dbReference type="ChEBI" id="CHEBI:57783"/>
        <dbReference type="ChEBI" id="CHEBI:58349"/>
        <dbReference type="ChEBI" id="CHEBI:58421"/>
        <dbReference type="ChEBI" id="CHEBI:58453"/>
        <dbReference type="EC" id="1.1.1.193"/>
    </reaction>
</comment>
<dbReference type="Pfam" id="PF01872">
    <property type="entry name" value="RibD_C"/>
    <property type="match status" value="1"/>
</dbReference>
<feature type="binding site" evidence="14">
    <location>
        <position position="201"/>
    </location>
    <ligand>
        <name>NADP(+)</name>
        <dbReference type="ChEBI" id="CHEBI:58349"/>
    </ligand>
</feature>
<dbReference type="InterPro" id="IPR024072">
    <property type="entry name" value="DHFR-like_dom_sf"/>
</dbReference>
<dbReference type="AlphaFoldDB" id="A0A2S7T5I5"/>
<dbReference type="PANTHER" id="PTHR38011">
    <property type="entry name" value="DIHYDROFOLATE REDUCTASE FAMILY PROTEIN (AFU_ORTHOLOGUE AFUA_8G06820)"/>
    <property type="match status" value="1"/>
</dbReference>
<feature type="binding site" evidence="14">
    <location>
        <position position="150"/>
    </location>
    <ligand>
        <name>NADP(+)</name>
        <dbReference type="ChEBI" id="CHEBI:58349"/>
    </ligand>
</feature>
<comment type="pathway">
    <text evidence="3 12">Cofactor biosynthesis; riboflavin biosynthesis; 5-amino-6-(D-ribitylamino)uracil from GTP: step 3/4.</text>
</comment>
<evidence type="ECO:0000256" key="12">
    <source>
        <dbReference type="PIRNR" id="PIRNR006769"/>
    </source>
</evidence>
<comment type="cofactor">
    <cofactor evidence="12 15">
        <name>Zn(2+)</name>
        <dbReference type="ChEBI" id="CHEBI:29105"/>
    </cofactor>
    <text evidence="12 15">Binds 1 zinc ion.</text>
</comment>
<feature type="binding site" evidence="14">
    <location>
        <position position="171"/>
    </location>
    <ligand>
        <name>NADP(+)</name>
        <dbReference type="ChEBI" id="CHEBI:58349"/>
    </ligand>
</feature>
<evidence type="ECO:0000256" key="9">
    <source>
        <dbReference type="ARBA" id="ARBA00022857"/>
    </source>
</evidence>